<dbReference type="Proteomes" id="UP000887576">
    <property type="component" value="Unplaced"/>
</dbReference>
<name>A0AC34Q1E3_9BILA</name>
<protein>
    <submittedName>
        <fullName evidence="2">Uncharacterized protein</fullName>
    </submittedName>
</protein>
<accession>A0AC34Q1E3</accession>
<sequence>MNAIIQRHTEKREMIIDELIFSLYYLAGVFHNEIARGYYEDGSYVLEEQFVEELKGGRVDLPETALMSIPDVETFNRFIIENEGTIKCGDVNENIRAGLLIIQSEAMVVAEGVGDPLKDEKHSRDKKIGRYGRKKTGKKAQDEEPLAKKTKTKDDDEEPLAKKTTTRDDDFDEADDVCKKQEKLHSSDEELFKDIRFFGENGEHKVTYRSHSYDESDEKQNESSENEKEGIRCDSDNIAINHEKELAALQGVYSLLKQKIMEK</sequence>
<proteinExistence type="predicted"/>
<evidence type="ECO:0000313" key="1">
    <source>
        <dbReference type="Proteomes" id="UP000887576"/>
    </source>
</evidence>
<reference evidence="2" key="1">
    <citation type="submission" date="2022-11" db="UniProtKB">
        <authorList>
            <consortium name="WormBaseParasite"/>
        </authorList>
    </citation>
    <scope>IDENTIFICATION</scope>
</reference>
<organism evidence="1 2">
    <name type="scientific">Panagrolaimus sp. JU765</name>
    <dbReference type="NCBI Taxonomy" id="591449"/>
    <lineage>
        <taxon>Eukaryota</taxon>
        <taxon>Metazoa</taxon>
        <taxon>Ecdysozoa</taxon>
        <taxon>Nematoda</taxon>
        <taxon>Chromadorea</taxon>
        <taxon>Rhabditida</taxon>
        <taxon>Tylenchina</taxon>
        <taxon>Panagrolaimomorpha</taxon>
        <taxon>Panagrolaimoidea</taxon>
        <taxon>Panagrolaimidae</taxon>
        <taxon>Panagrolaimus</taxon>
    </lineage>
</organism>
<dbReference type="WBParaSite" id="JU765_v2.g12001.t1">
    <property type="protein sequence ID" value="JU765_v2.g12001.t1"/>
    <property type="gene ID" value="JU765_v2.g12001"/>
</dbReference>
<evidence type="ECO:0000313" key="2">
    <source>
        <dbReference type="WBParaSite" id="JU765_v2.g12001.t1"/>
    </source>
</evidence>